<comment type="caution">
    <text evidence="8">The sequence shown here is derived from an EMBL/GenBank/DDBJ whole genome shotgun (WGS) entry which is preliminary data.</text>
</comment>
<keyword evidence="5" id="KW-1133">Transmembrane helix</keyword>
<evidence type="ECO:0000256" key="3">
    <source>
        <dbReference type="PROSITE-ProRule" id="PRU00284"/>
    </source>
</evidence>
<evidence type="ECO:0000259" key="7">
    <source>
        <dbReference type="PROSITE" id="PS50885"/>
    </source>
</evidence>
<evidence type="ECO:0000313" key="8">
    <source>
        <dbReference type="EMBL" id="MDO7788506.1"/>
    </source>
</evidence>
<feature type="transmembrane region" description="Helical" evidence="5">
    <location>
        <begin position="12"/>
        <end position="31"/>
    </location>
</feature>
<dbReference type="SUPFAM" id="SSF58104">
    <property type="entry name" value="Methyl-accepting chemotaxis protein (MCP) signaling domain"/>
    <property type="match status" value="1"/>
</dbReference>
<dbReference type="Gene3D" id="6.10.340.10">
    <property type="match status" value="1"/>
</dbReference>
<dbReference type="SMART" id="SM00283">
    <property type="entry name" value="MA"/>
    <property type="match status" value="1"/>
</dbReference>
<evidence type="ECO:0000259" key="6">
    <source>
        <dbReference type="PROSITE" id="PS50111"/>
    </source>
</evidence>
<dbReference type="FunFam" id="1.10.287.950:FF:000001">
    <property type="entry name" value="Methyl-accepting chemotaxis sensory transducer"/>
    <property type="match status" value="1"/>
</dbReference>
<evidence type="ECO:0000256" key="5">
    <source>
        <dbReference type="SAM" id="Phobius"/>
    </source>
</evidence>
<dbReference type="InterPro" id="IPR004089">
    <property type="entry name" value="MCPsignal_dom"/>
</dbReference>
<dbReference type="GO" id="GO:0006935">
    <property type="term" value="P:chemotaxis"/>
    <property type="evidence" value="ECO:0007669"/>
    <property type="project" value="InterPro"/>
</dbReference>
<feature type="coiled-coil region" evidence="4">
    <location>
        <begin position="85"/>
        <end position="112"/>
    </location>
</feature>
<dbReference type="InterPro" id="IPR024478">
    <property type="entry name" value="HlyB_4HB_MCP"/>
</dbReference>
<dbReference type="Proteomes" id="UP001172911">
    <property type="component" value="Unassembled WGS sequence"/>
</dbReference>
<dbReference type="Gene3D" id="1.10.287.950">
    <property type="entry name" value="Methyl-accepting chemotaxis protein"/>
    <property type="match status" value="1"/>
</dbReference>
<dbReference type="PROSITE" id="PS50885">
    <property type="entry name" value="HAMP"/>
    <property type="match status" value="1"/>
</dbReference>
<comment type="similarity">
    <text evidence="2">Belongs to the methyl-accepting chemotaxis (MCP) protein family.</text>
</comment>
<dbReference type="Pfam" id="PF00015">
    <property type="entry name" value="MCPsignal"/>
    <property type="match status" value="1"/>
</dbReference>
<proteinExistence type="inferred from homology"/>
<reference evidence="8" key="2">
    <citation type="submission" date="2023-03" db="EMBL/GenBank/DDBJ databases">
        <authorList>
            <person name="Zhang Z."/>
        </authorList>
    </citation>
    <scope>NUCLEOTIDE SEQUENCE</scope>
    <source>
        <strain evidence="8">DSA</strain>
    </source>
</reference>
<keyword evidence="5" id="KW-0472">Membrane</keyword>
<feature type="domain" description="HAMP" evidence="7">
    <location>
        <begin position="212"/>
        <end position="264"/>
    </location>
</feature>
<dbReference type="Pfam" id="PF00672">
    <property type="entry name" value="HAMP"/>
    <property type="match status" value="1"/>
</dbReference>
<evidence type="ECO:0000313" key="9">
    <source>
        <dbReference type="Proteomes" id="UP001172911"/>
    </source>
</evidence>
<feature type="domain" description="Methyl-accepting transducer" evidence="6">
    <location>
        <begin position="262"/>
        <end position="512"/>
    </location>
</feature>
<protein>
    <submittedName>
        <fullName evidence="8">Methyl-accepting chemotaxis protein</fullName>
    </submittedName>
</protein>
<dbReference type="InterPro" id="IPR003660">
    <property type="entry name" value="HAMP_dom"/>
</dbReference>
<dbReference type="RefSeq" id="WP_304544493.1">
    <property type="nucleotide sequence ID" value="NZ_JARPTC010000021.1"/>
</dbReference>
<feature type="transmembrane region" description="Helical" evidence="5">
    <location>
        <begin position="189"/>
        <end position="211"/>
    </location>
</feature>
<sequence length="527" mass="57673">MWFSDLKIRTRLVSSFIIVALVASVVGYTGIQSIREIERLDTELYENNTAPLEPLLLITEDFQKSSIALRDIVITKDMDKKVEYLGQLESTRQQLDKNYKIFEETMKEEDIQKVYQDFRNRGGEFRGVVDRIVELSMSGQDEEALLLLRGDADRITGEVSSLLHEIINLKIEDAEKKSDSNRVIADRSVFMMTVYILAALVLSITLGLLITRMITKPLNQMVQAAESIAAGDLRAEINISSKDELGRLGQAFSSMVKQLRDIVGQITEKSQMVASSARQLNSSAEQTSASANETASTMTQMSATVEEVTSNVQEIGSIADANNRRAVDSIESIENLNKQMNGIAVSTNEVTEVINELSQKSKEINQIVELITSIADQTNLLALNAAIEAARAGDAGRGFAVVAEEVRKLAEQTASATKDIKDLIDAIQHGSQRAVQSTFENTNRVNESNATGAVVGQAIGEIIQDVRGLATMIENIVAATEEMSAGVQNVAATTQQQSASVDEVSVLAESMTRLSEELNSLVGRFRV</sequence>
<keyword evidence="1 3" id="KW-0807">Transducer</keyword>
<dbReference type="PANTHER" id="PTHR32089">
    <property type="entry name" value="METHYL-ACCEPTING CHEMOTAXIS PROTEIN MCPB"/>
    <property type="match status" value="1"/>
</dbReference>
<dbReference type="SMART" id="SM00304">
    <property type="entry name" value="HAMP"/>
    <property type="match status" value="2"/>
</dbReference>
<dbReference type="CDD" id="cd11386">
    <property type="entry name" value="MCP_signal"/>
    <property type="match status" value="1"/>
</dbReference>
<dbReference type="GO" id="GO:0016020">
    <property type="term" value="C:membrane"/>
    <property type="evidence" value="ECO:0007669"/>
    <property type="project" value="InterPro"/>
</dbReference>
<evidence type="ECO:0000256" key="1">
    <source>
        <dbReference type="ARBA" id="ARBA00023224"/>
    </source>
</evidence>
<dbReference type="EMBL" id="JARPTC010000021">
    <property type="protein sequence ID" value="MDO7788506.1"/>
    <property type="molecule type" value="Genomic_DNA"/>
</dbReference>
<evidence type="ECO:0000256" key="2">
    <source>
        <dbReference type="ARBA" id="ARBA00029447"/>
    </source>
</evidence>
<dbReference type="CDD" id="cd06225">
    <property type="entry name" value="HAMP"/>
    <property type="match status" value="1"/>
</dbReference>
<keyword evidence="4" id="KW-0175">Coiled coil</keyword>
<organism evidence="8 9">
    <name type="scientific">Desulforamulus aquiferis</name>
    <dbReference type="NCBI Taxonomy" id="1397668"/>
    <lineage>
        <taxon>Bacteria</taxon>
        <taxon>Bacillati</taxon>
        <taxon>Bacillota</taxon>
        <taxon>Clostridia</taxon>
        <taxon>Eubacteriales</taxon>
        <taxon>Peptococcaceae</taxon>
        <taxon>Desulforamulus</taxon>
    </lineage>
</organism>
<dbReference type="PROSITE" id="PS50111">
    <property type="entry name" value="CHEMOTAXIS_TRANSDUC_2"/>
    <property type="match status" value="1"/>
</dbReference>
<dbReference type="GO" id="GO:0007165">
    <property type="term" value="P:signal transduction"/>
    <property type="evidence" value="ECO:0007669"/>
    <property type="project" value="UniProtKB-KW"/>
</dbReference>
<dbReference type="AlphaFoldDB" id="A0AAW7ZGF7"/>
<dbReference type="GO" id="GO:0004888">
    <property type="term" value="F:transmembrane signaling receptor activity"/>
    <property type="evidence" value="ECO:0007669"/>
    <property type="project" value="InterPro"/>
</dbReference>
<dbReference type="Pfam" id="PF12729">
    <property type="entry name" value="4HB_MCP_1"/>
    <property type="match status" value="1"/>
</dbReference>
<keyword evidence="9" id="KW-1185">Reference proteome</keyword>
<gene>
    <name evidence="8" type="ORF">P6N53_14855</name>
</gene>
<accession>A0AAW7ZGF7</accession>
<name>A0AAW7ZGF7_9FIRM</name>
<dbReference type="PRINTS" id="PR00260">
    <property type="entry name" value="CHEMTRNSDUCR"/>
</dbReference>
<dbReference type="PANTHER" id="PTHR32089:SF112">
    <property type="entry name" value="LYSOZYME-LIKE PROTEIN-RELATED"/>
    <property type="match status" value="1"/>
</dbReference>
<evidence type="ECO:0000256" key="4">
    <source>
        <dbReference type="SAM" id="Coils"/>
    </source>
</evidence>
<keyword evidence="5" id="KW-0812">Transmembrane</keyword>
<dbReference type="InterPro" id="IPR004090">
    <property type="entry name" value="Chemotax_Me-accpt_rcpt"/>
</dbReference>
<reference evidence="8" key="1">
    <citation type="journal article" date="2023" name="J. Hazard. Mater.">
        <title>Anaerobic biodegradation of pyrene and benzo[a]pyrene by a new sulfate-reducing Desulforamulus aquiferis strain DSA.</title>
        <authorList>
            <person name="Zhang Z."/>
            <person name="Sun J."/>
            <person name="Gong X."/>
            <person name="Wang C."/>
            <person name="Wang H."/>
        </authorList>
    </citation>
    <scope>NUCLEOTIDE SEQUENCE</scope>
    <source>
        <strain evidence="8">DSA</strain>
    </source>
</reference>